<dbReference type="InterPro" id="IPR029063">
    <property type="entry name" value="SAM-dependent_MTases_sf"/>
</dbReference>
<dbReference type="InterPro" id="IPR006342">
    <property type="entry name" value="FkbM_mtfrase"/>
</dbReference>
<reference evidence="3" key="2">
    <citation type="submission" date="2025-08" db="UniProtKB">
        <authorList>
            <consortium name="RefSeq"/>
        </authorList>
    </citation>
    <scope>IDENTIFICATION</scope>
</reference>
<dbReference type="SUPFAM" id="SSF53335">
    <property type="entry name" value="S-adenosyl-L-methionine-dependent methyltransferases"/>
    <property type="match status" value="1"/>
</dbReference>
<dbReference type="PANTHER" id="PTHR34203">
    <property type="entry name" value="METHYLTRANSFERASE, FKBM FAMILY PROTEIN"/>
    <property type="match status" value="1"/>
</dbReference>
<dbReference type="InterPro" id="IPR052514">
    <property type="entry name" value="SAM-dependent_MTase"/>
</dbReference>
<evidence type="ECO:0000259" key="1">
    <source>
        <dbReference type="Pfam" id="PF05050"/>
    </source>
</evidence>
<dbReference type="Pfam" id="PF05050">
    <property type="entry name" value="Methyltransf_21"/>
    <property type="match status" value="1"/>
</dbReference>
<sequence>MTADILAFPATLPHFFDLEPRSVCGRLSRMAYFDGATRDGLGAVIADLTRGAGDPAGAALGHETLRFRVGDAWREVTLDVTRNNQLLGAARAIDAFACGYEPEIHAVIDLFTPADARLADIGANWGPITFQAALRPGFAGRIDCFEPQPAAHADLARIVDALGLGDRVFPHCLALSDAPGEAHLTDDGWSGNVSVGSGTRACRLARLDDVLDGDLHLLKIDVEGHEEKVLRGAAGLLARCKPLVVFEDWRHLPRGQYAQLEALGYRFHQLGWYDPFSDSLREKPARELGRQLLGLRPFRLDERELLPERINVLAAAGELRPRA</sequence>
<evidence type="ECO:0000313" key="3">
    <source>
        <dbReference type="RefSeq" id="WP_028312807.1"/>
    </source>
</evidence>
<accession>A0A8B6X6E4</accession>
<proteinExistence type="predicted"/>
<keyword evidence="2" id="KW-1185">Reference proteome</keyword>
<protein>
    <submittedName>
        <fullName evidence="3">FkbM family methyltransferase</fullName>
    </submittedName>
</protein>
<dbReference type="RefSeq" id="WP_028312807.1">
    <property type="nucleotide sequence ID" value="NZ_KI519499.1"/>
</dbReference>
<dbReference type="Gene3D" id="3.40.50.150">
    <property type="entry name" value="Vaccinia Virus protein VP39"/>
    <property type="match status" value="1"/>
</dbReference>
<keyword evidence="3" id="KW-0808">Transferase</keyword>
<dbReference type="GO" id="GO:0008168">
    <property type="term" value="F:methyltransferase activity"/>
    <property type="evidence" value="ECO:0007669"/>
    <property type="project" value="UniProtKB-KW"/>
</dbReference>
<name>A0A8B6X6E4_9BURK</name>
<reference evidence="3" key="1">
    <citation type="journal article" date="1996" name="J. Bacteriol.">
        <title>Characterization of methyltransferase and hydroxylase genes involved in the biosynthesis of the immunosuppressants FK506 and FK520.</title>
        <authorList>
            <person name="Motamedi H."/>
            <person name="Shafiee A."/>
            <person name="Cai S.J."/>
            <person name="Streicher S.L."/>
            <person name="Arison B.H."/>
            <person name="Miller R.R."/>
        </authorList>
    </citation>
    <scope>NUCLEOTIDE SEQUENCE</scope>
</reference>
<evidence type="ECO:0000313" key="2">
    <source>
        <dbReference type="Proteomes" id="UP000675920"/>
    </source>
</evidence>
<dbReference type="GO" id="GO:0032259">
    <property type="term" value="P:methylation"/>
    <property type="evidence" value="ECO:0007669"/>
    <property type="project" value="UniProtKB-KW"/>
</dbReference>
<feature type="domain" description="Methyltransferase FkbM" evidence="1">
    <location>
        <begin position="120"/>
        <end position="253"/>
    </location>
</feature>
<organism evidence="2 3">
    <name type="scientific">Derxia gummosa DSM 723</name>
    <dbReference type="NCBI Taxonomy" id="1121388"/>
    <lineage>
        <taxon>Bacteria</taxon>
        <taxon>Pseudomonadati</taxon>
        <taxon>Pseudomonadota</taxon>
        <taxon>Betaproteobacteria</taxon>
        <taxon>Burkholderiales</taxon>
        <taxon>Alcaligenaceae</taxon>
        <taxon>Derxia</taxon>
    </lineage>
</organism>
<dbReference type="OrthoDB" id="2529130at2"/>
<dbReference type="Proteomes" id="UP000675920">
    <property type="component" value="Unplaced"/>
</dbReference>
<keyword evidence="3" id="KW-0489">Methyltransferase</keyword>
<dbReference type="AlphaFoldDB" id="A0A8B6X6E4"/>
<dbReference type="NCBIfam" id="TIGR01444">
    <property type="entry name" value="fkbM_fam"/>
    <property type="match status" value="1"/>
</dbReference>
<dbReference type="PANTHER" id="PTHR34203:SF15">
    <property type="entry name" value="SLL1173 PROTEIN"/>
    <property type="match status" value="1"/>
</dbReference>